<evidence type="ECO:0000313" key="1">
    <source>
        <dbReference type="EMBL" id="MEI4552250.1"/>
    </source>
</evidence>
<keyword evidence="2" id="KW-1185">Reference proteome</keyword>
<proteinExistence type="predicted"/>
<name>A0ABU8EZR0_9GAMM</name>
<accession>A0ABU8EZR0</accession>
<reference evidence="1 2" key="1">
    <citation type="submission" date="2023-12" db="EMBL/GenBank/DDBJ databases">
        <title>Friends and Foes: Symbiotic and Algicidal bacterial influence on Karenia brevis blooms.</title>
        <authorList>
            <person name="Fei C."/>
            <person name="Mohamed A.R."/>
            <person name="Booker A."/>
            <person name="Arshad M."/>
            <person name="Klass S."/>
            <person name="Ahn S."/>
            <person name="Gilbert P.M."/>
            <person name="Heil C.A."/>
            <person name="Martinez J.M."/>
            <person name="Amin S.A."/>
        </authorList>
    </citation>
    <scope>NUCLEOTIDE SEQUENCE [LARGE SCALE GENOMIC DNA]</scope>
    <source>
        <strain evidence="1 2">CE15</strain>
    </source>
</reference>
<evidence type="ECO:0000313" key="2">
    <source>
        <dbReference type="Proteomes" id="UP001382455"/>
    </source>
</evidence>
<gene>
    <name evidence="1" type="ORF">WAE96_21400</name>
</gene>
<comment type="caution">
    <text evidence="1">The sequence shown here is derived from an EMBL/GenBank/DDBJ whole genome shotgun (WGS) entry which is preliminary data.</text>
</comment>
<organism evidence="1 2">
    <name type="scientific">Pseudoalteromonas spongiae</name>
    <dbReference type="NCBI Taxonomy" id="298657"/>
    <lineage>
        <taxon>Bacteria</taxon>
        <taxon>Pseudomonadati</taxon>
        <taxon>Pseudomonadota</taxon>
        <taxon>Gammaproteobacteria</taxon>
        <taxon>Alteromonadales</taxon>
        <taxon>Pseudoalteromonadaceae</taxon>
        <taxon>Pseudoalteromonas</taxon>
    </lineage>
</organism>
<protein>
    <submittedName>
        <fullName evidence="1">Uncharacterized protein</fullName>
    </submittedName>
</protein>
<dbReference type="RefSeq" id="WP_336437059.1">
    <property type="nucleotide sequence ID" value="NZ_JBAWKS010000002.1"/>
</dbReference>
<dbReference type="Proteomes" id="UP001382455">
    <property type="component" value="Unassembled WGS sequence"/>
</dbReference>
<sequence>MSLIALIFSAQLALPEVNQNEVLQASNTNQYTQTKQTNTQQVKKKQVEKKKDTGNLFSVSFKIRF</sequence>
<dbReference type="EMBL" id="JBAWKS010000002">
    <property type="protein sequence ID" value="MEI4552250.1"/>
    <property type="molecule type" value="Genomic_DNA"/>
</dbReference>